<accession>A0A166C1P7</accession>
<reference evidence="2 3" key="1">
    <citation type="submission" date="2016-04" db="EMBL/GenBank/DDBJ databases">
        <title>Genome sequence of Methanobrevibacter curvatus DSM 11111.</title>
        <authorList>
            <person name="Poehlein A."/>
            <person name="Seedorf H."/>
            <person name="Daniel R."/>
        </authorList>
    </citation>
    <scope>NUCLEOTIDE SEQUENCE [LARGE SCALE GENOMIC DNA]</scope>
    <source>
        <strain evidence="2 3">DSM 11111</strain>
    </source>
</reference>
<evidence type="ECO:0000256" key="1">
    <source>
        <dbReference type="SAM" id="Phobius"/>
    </source>
</evidence>
<evidence type="ECO:0000313" key="3">
    <source>
        <dbReference type="Proteomes" id="UP000077245"/>
    </source>
</evidence>
<dbReference type="Proteomes" id="UP000077245">
    <property type="component" value="Unassembled WGS sequence"/>
</dbReference>
<proteinExistence type="predicted"/>
<sequence length="169" mass="19314">MNDKKLIGIIIIAIIIFFGVYMYFSGELTSGNWEIKEVNGLKFKVPNNLANGSTFGGNIVDGVNTGYSYIIQEPKFIVEVYDFNANQTNENDSSQWQEQLDKLYQNPTANIEVAQIDGNEVQTIENIIGEGNMSYTFFKVQNKEILIKWDKTITLETIKEITKNFYELN</sequence>
<keyword evidence="1" id="KW-1133">Transmembrane helix</keyword>
<dbReference type="EMBL" id="LWMV01000125">
    <property type="protein sequence ID" value="KZX14039.1"/>
    <property type="molecule type" value="Genomic_DNA"/>
</dbReference>
<keyword evidence="1" id="KW-0812">Transmembrane</keyword>
<dbReference type="PATRIC" id="fig|49547.3.peg.691"/>
<dbReference type="STRING" id="49547.MBCUR_06570"/>
<feature type="transmembrane region" description="Helical" evidence="1">
    <location>
        <begin position="6"/>
        <end position="24"/>
    </location>
</feature>
<name>A0A166C1P7_9EURY</name>
<keyword evidence="1" id="KW-0472">Membrane</keyword>
<keyword evidence="3" id="KW-1185">Reference proteome</keyword>
<evidence type="ECO:0000313" key="2">
    <source>
        <dbReference type="EMBL" id="KZX14039.1"/>
    </source>
</evidence>
<evidence type="ECO:0008006" key="4">
    <source>
        <dbReference type="Google" id="ProtNLM"/>
    </source>
</evidence>
<organism evidence="2 3">
    <name type="scientific">Methanobrevibacter curvatus</name>
    <dbReference type="NCBI Taxonomy" id="49547"/>
    <lineage>
        <taxon>Archaea</taxon>
        <taxon>Methanobacteriati</taxon>
        <taxon>Methanobacteriota</taxon>
        <taxon>Methanomada group</taxon>
        <taxon>Methanobacteria</taxon>
        <taxon>Methanobacteriales</taxon>
        <taxon>Methanobacteriaceae</taxon>
        <taxon>Methanobrevibacter</taxon>
    </lineage>
</organism>
<dbReference type="RefSeq" id="WP_067090149.1">
    <property type="nucleotide sequence ID" value="NZ_LWMV01000125.1"/>
</dbReference>
<gene>
    <name evidence="2" type="ORF">MBCUR_06570</name>
</gene>
<comment type="caution">
    <text evidence="2">The sequence shown here is derived from an EMBL/GenBank/DDBJ whole genome shotgun (WGS) entry which is preliminary data.</text>
</comment>
<protein>
    <recommendedName>
        <fullName evidence="4">DUF4367 domain-containing protein</fullName>
    </recommendedName>
</protein>
<dbReference type="AlphaFoldDB" id="A0A166C1P7"/>